<dbReference type="InterPro" id="IPR036878">
    <property type="entry name" value="Glu_permease_IIB"/>
</dbReference>
<feature type="domain" description="PTS EIIB type-1" evidence="14">
    <location>
        <begin position="5"/>
        <end position="89"/>
    </location>
</feature>
<sequence>MNNEKPLGKKILDLVGGEKNIQGISHCATRLRMLLKDDQIANKNKAEIEDLNGVISVVENGGQFQVIIGPAVADVYDQLLAGTQLNQETDQNDDHEKNQHGLISGFLDVVAGIFTPLLPLLAGSGVLRGVVLLLNQIGWLPESSGTYHILTAASTAVFYFLPVLLAITSAEKFKVNKYVAAAVMGALIMPEFTQIMGNHGNGVITHFFGIPIVTMSYTSTVIPAILSIWCLSYVERYLKRYIPESLQLLFVPLLSLFIMVPLTAGAFGPFGVYLGEWISNGINILMNSNGWIAGAIVGGAWNLFVIFGLQWAVNPVMIQNISKLGYDFIVPLTAAANFGMAGATLGTFFRTKDTKMKAYSISALLSIFFAGITEPAIYGIGVKYKKPLIGAVIGGAVGGAFIGGLHVKAFAFVFGGLTTLPAFVGSTFVSYIIGLVICFAVALIVTLVIGIDEVESTKVSTDQVGNAKELSNEVVLQPLDGHVADIAEANDPAFASGSMGQGMVIYPTNGKVYAPFDGTITMLFKTNHAIGITSKNGTELLIHIGIDTVKLNGKHFFAKVKQGETVKAGQLLIQFDLNGIEEAGYDTSTFVIVTNSGEYKEVSLIAADDGSHGREILQANI</sequence>
<evidence type="ECO:0000313" key="17">
    <source>
        <dbReference type="Proteomes" id="UP000050961"/>
    </source>
</evidence>
<dbReference type="GO" id="GO:0008982">
    <property type="term" value="F:protein-N(PI)-phosphohistidine-sugar phosphotransferase activity"/>
    <property type="evidence" value="ECO:0007669"/>
    <property type="project" value="InterPro"/>
</dbReference>
<evidence type="ECO:0000256" key="10">
    <source>
        <dbReference type="ARBA" id="ARBA00023136"/>
    </source>
</evidence>
<dbReference type="InterPro" id="IPR018113">
    <property type="entry name" value="PTrfase_EIIB_Cys"/>
</dbReference>
<evidence type="ECO:0000313" key="16">
    <source>
        <dbReference type="EMBL" id="KRN06288.1"/>
    </source>
</evidence>
<feature type="transmembrane region" description="Helical" evidence="12">
    <location>
        <begin position="388"/>
        <end position="416"/>
    </location>
</feature>
<dbReference type="PANTHER" id="PTHR30175">
    <property type="entry name" value="PHOSPHOTRANSFERASE SYSTEM TRANSPORT PROTEIN"/>
    <property type="match status" value="1"/>
</dbReference>
<proteinExistence type="predicted"/>
<dbReference type="InterPro" id="IPR001127">
    <property type="entry name" value="PTS_EIIA_1_perm"/>
</dbReference>
<dbReference type="GO" id="GO:0015771">
    <property type="term" value="P:trehalose transport"/>
    <property type="evidence" value="ECO:0007669"/>
    <property type="project" value="TreeGrafter"/>
</dbReference>
<dbReference type="FunFam" id="2.70.70.10:FF:000001">
    <property type="entry name" value="PTS system glucose-specific IIA component"/>
    <property type="match status" value="1"/>
</dbReference>
<dbReference type="eggNOG" id="COG1263">
    <property type="taxonomic scope" value="Bacteria"/>
</dbReference>
<dbReference type="InterPro" id="IPR011297">
    <property type="entry name" value="PTS_IIABC_b_glu"/>
</dbReference>
<dbReference type="GO" id="GO:0005886">
    <property type="term" value="C:plasma membrane"/>
    <property type="evidence" value="ECO:0007669"/>
    <property type="project" value="UniProtKB-SubCell"/>
</dbReference>
<feature type="transmembrane region" description="Helical" evidence="12">
    <location>
        <begin position="106"/>
        <end position="127"/>
    </location>
</feature>
<dbReference type="Proteomes" id="UP000050961">
    <property type="component" value="Unassembled WGS sequence"/>
</dbReference>
<keyword evidence="3" id="KW-1003">Cell membrane</keyword>
<keyword evidence="7 12" id="KW-0812">Transmembrane</keyword>
<dbReference type="PANTHER" id="PTHR30175:SF1">
    <property type="entry name" value="PTS SYSTEM ARBUTIN-, CELLOBIOSE-, AND SALICIN-SPECIFIC EIIBC COMPONENT-RELATED"/>
    <property type="match status" value="1"/>
</dbReference>
<evidence type="ECO:0000256" key="7">
    <source>
        <dbReference type="ARBA" id="ARBA00022692"/>
    </source>
</evidence>
<organism evidence="16 17">
    <name type="scientific">Liquorilactobacillus sucicola DSM 21376 = JCM 15457</name>
    <dbReference type="NCBI Taxonomy" id="1423806"/>
    <lineage>
        <taxon>Bacteria</taxon>
        <taxon>Bacillati</taxon>
        <taxon>Bacillota</taxon>
        <taxon>Bacilli</taxon>
        <taxon>Lactobacillales</taxon>
        <taxon>Lactobacillaceae</taxon>
        <taxon>Liquorilactobacillus</taxon>
    </lineage>
</organism>
<feature type="domain" description="PTS EIIA type-1" evidence="13">
    <location>
        <begin position="491"/>
        <end position="595"/>
    </location>
</feature>
<feature type="transmembrane region" description="Helical" evidence="12">
    <location>
        <begin position="147"/>
        <end position="166"/>
    </location>
</feature>
<reference evidence="16 17" key="1">
    <citation type="journal article" date="2015" name="Genome Announc.">
        <title>Expanding the biotechnology potential of lactobacilli through comparative genomics of 213 strains and associated genera.</title>
        <authorList>
            <person name="Sun Z."/>
            <person name="Harris H.M."/>
            <person name="McCann A."/>
            <person name="Guo C."/>
            <person name="Argimon S."/>
            <person name="Zhang W."/>
            <person name="Yang X."/>
            <person name="Jeffery I.B."/>
            <person name="Cooney J.C."/>
            <person name="Kagawa T.F."/>
            <person name="Liu W."/>
            <person name="Song Y."/>
            <person name="Salvetti E."/>
            <person name="Wrobel A."/>
            <person name="Rasinkangas P."/>
            <person name="Parkhill J."/>
            <person name="Rea M.C."/>
            <person name="O'Sullivan O."/>
            <person name="Ritari J."/>
            <person name="Douillard F.P."/>
            <person name="Paul Ross R."/>
            <person name="Yang R."/>
            <person name="Briner A.E."/>
            <person name="Felis G.E."/>
            <person name="de Vos W.M."/>
            <person name="Barrangou R."/>
            <person name="Klaenhammer T.R."/>
            <person name="Caufield P.W."/>
            <person name="Cui Y."/>
            <person name="Zhang H."/>
            <person name="O'Toole P.W."/>
        </authorList>
    </citation>
    <scope>NUCLEOTIDE SEQUENCE [LARGE SCALE GENOMIC DNA]</scope>
    <source>
        <strain evidence="16 17">DSM 21376</strain>
    </source>
</reference>
<dbReference type="GO" id="GO:0016301">
    <property type="term" value="F:kinase activity"/>
    <property type="evidence" value="ECO:0007669"/>
    <property type="project" value="UniProtKB-KW"/>
</dbReference>
<dbReference type="RefSeq" id="WP_056967372.1">
    <property type="nucleotide sequence ID" value="NZ_AYZF01000013.1"/>
</dbReference>
<evidence type="ECO:0000259" key="15">
    <source>
        <dbReference type="PROSITE" id="PS51103"/>
    </source>
</evidence>
<dbReference type="NCBIfam" id="TIGR01995">
    <property type="entry name" value="PTS-II-ABC-beta"/>
    <property type="match status" value="1"/>
</dbReference>
<dbReference type="PROSITE" id="PS51098">
    <property type="entry name" value="PTS_EIIB_TYPE_1"/>
    <property type="match status" value="1"/>
</dbReference>
<dbReference type="CDD" id="cd00212">
    <property type="entry name" value="PTS_IIB_glc"/>
    <property type="match status" value="1"/>
</dbReference>
<dbReference type="SUPFAM" id="SSF55604">
    <property type="entry name" value="Glucose permease domain IIB"/>
    <property type="match status" value="1"/>
</dbReference>
<evidence type="ECO:0000256" key="9">
    <source>
        <dbReference type="ARBA" id="ARBA00022989"/>
    </source>
</evidence>
<dbReference type="GO" id="GO:0090589">
    <property type="term" value="F:protein-phosphocysteine-trehalose phosphotransferase system transporter activity"/>
    <property type="evidence" value="ECO:0007669"/>
    <property type="project" value="TreeGrafter"/>
</dbReference>
<dbReference type="PROSITE" id="PS51093">
    <property type="entry name" value="PTS_EIIA_TYPE_1"/>
    <property type="match status" value="1"/>
</dbReference>
<dbReference type="GO" id="GO:0009401">
    <property type="term" value="P:phosphoenolpyruvate-dependent sugar phosphotransferase system"/>
    <property type="evidence" value="ECO:0007669"/>
    <property type="project" value="UniProtKB-KW"/>
</dbReference>
<feature type="transmembrane region" description="Helical" evidence="12">
    <location>
        <begin position="324"/>
        <end position="349"/>
    </location>
</feature>
<dbReference type="PROSITE" id="PS00371">
    <property type="entry name" value="PTS_EIIA_TYPE_1_HIS"/>
    <property type="match status" value="1"/>
</dbReference>
<evidence type="ECO:0000256" key="2">
    <source>
        <dbReference type="ARBA" id="ARBA00022448"/>
    </source>
</evidence>
<evidence type="ECO:0000256" key="4">
    <source>
        <dbReference type="ARBA" id="ARBA00022597"/>
    </source>
</evidence>
<dbReference type="InterPro" id="IPR003352">
    <property type="entry name" value="PTS_EIIC"/>
</dbReference>
<evidence type="ECO:0000256" key="11">
    <source>
        <dbReference type="PROSITE-ProRule" id="PRU00421"/>
    </source>
</evidence>
<feature type="transmembrane region" description="Helical" evidence="12">
    <location>
        <begin position="178"/>
        <end position="196"/>
    </location>
</feature>
<dbReference type="Gene3D" id="3.30.1360.60">
    <property type="entry name" value="Glucose permease domain IIB"/>
    <property type="match status" value="1"/>
</dbReference>
<gene>
    <name evidence="16" type="ORF">FD15_GL001490</name>
</gene>
<evidence type="ECO:0000259" key="14">
    <source>
        <dbReference type="PROSITE" id="PS51098"/>
    </source>
</evidence>
<evidence type="ECO:0000256" key="1">
    <source>
        <dbReference type="ARBA" id="ARBA00004651"/>
    </source>
</evidence>
<feature type="domain" description="PTS EIIC type-1" evidence="15">
    <location>
        <begin position="108"/>
        <end position="461"/>
    </location>
</feature>
<dbReference type="NCBIfam" id="TIGR00830">
    <property type="entry name" value="PTBA"/>
    <property type="match status" value="1"/>
</dbReference>
<comment type="caution">
    <text evidence="16">The sequence shown here is derived from an EMBL/GenBank/DDBJ whole genome shotgun (WGS) entry which is preliminary data.</text>
</comment>
<evidence type="ECO:0000259" key="13">
    <source>
        <dbReference type="PROSITE" id="PS51093"/>
    </source>
</evidence>
<dbReference type="Pfam" id="PF02378">
    <property type="entry name" value="PTS_EIIC"/>
    <property type="match status" value="1"/>
</dbReference>
<name>A0A0R2DQD5_9LACO</name>
<dbReference type="InterPro" id="IPR050558">
    <property type="entry name" value="PTS_Sugar-Specific_Components"/>
</dbReference>
<keyword evidence="6" id="KW-0598">Phosphotransferase system</keyword>
<feature type="transmembrane region" description="Helical" evidence="12">
    <location>
        <begin position="208"/>
        <end position="234"/>
    </location>
</feature>
<evidence type="ECO:0000256" key="12">
    <source>
        <dbReference type="SAM" id="Phobius"/>
    </source>
</evidence>
<dbReference type="Pfam" id="PF00358">
    <property type="entry name" value="PTS_EIIA_1"/>
    <property type="match status" value="1"/>
</dbReference>
<comment type="subcellular location">
    <subcellularLocation>
        <location evidence="1">Cell membrane</location>
        <topology evidence="1">Multi-pass membrane protein</topology>
    </subcellularLocation>
</comment>
<dbReference type="InterPro" id="IPR001996">
    <property type="entry name" value="PTS_IIB_1"/>
</dbReference>
<evidence type="ECO:0000256" key="8">
    <source>
        <dbReference type="ARBA" id="ARBA00022777"/>
    </source>
</evidence>
<dbReference type="EMBL" id="AYZF01000013">
    <property type="protein sequence ID" value="KRN06288.1"/>
    <property type="molecule type" value="Genomic_DNA"/>
</dbReference>
<dbReference type="Gene3D" id="2.70.70.10">
    <property type="entry name" value="Glucose Permease (Domain IIA)"/>
    <property type="match status" value="1"/>
</dbReference>
<evidence type="ECO:0000256" key="3">
    <source>
        <dbReference type="ARBA" id="ARBA00022475"/>
    </source>
</evidence>
<dbReference type="PROSITE" id="PS51103">
    <property type="entry name" value="PTS_EIIC_TYPE_1"/>
    <property type="match status" value="1"/>
</dbReference>
<keyword evidence="17" id="KW-1185">Reference proteome</keyword>
<evidence type="ECO:0000256" key="6">
    <source>
        <dbReference type="ARBA" id="ARBA00022683"/>
    </source>
</evidence>
<feature type="active site" description="Phosphocysteine intermediate; for EIIB activity" evidence="11">
    <location>
        <position position="27"/>
    </location>
</feature>
<keyword evidence="2" id="KW-0813">Transport</keyword>
<feature type="transmembrane region" description="Helical" evidence="12">
    <location>
        <begin position="361"/>
        <end position="381"/>
    </location>
</feature>
<feature type="transmembrane region" description="Helical" evidence="12">
    <location>
        <begin position="290"/>
        <end position="312"/>
    </location>
</feature>
<feature type="transmembrane region" description="Helical" evidence="12">
    <location>
        <begin position="246"/>
        <end position="270"/>
    </location>
</feature>
<dbReference type="AlphaFoldDB" id="A0A0R2DQD5"/>
<dbReference type="SUPFAM" id="SSF51261">
    <property type="entry name" value="Duplicated hybrid motif"/>
    <property type="match status" value="1"/>
</dbReference>
<evidence type="ECO:0000256" key="5">
    <source>
        <dbReference type="ARBA" id="ARBA00022679"/>
    </source>
</evidence>
<dbReference type="PROSITE" id="PS01035">
    <property type="entry name" value="PTS_EIIB_TYPE_1_CYS"/>
    <property type="match status" value="1"/>
</dbReference>
<dbReference type="STRING" id="1423806.FD15_GL001490"/>
<dbReference type="Pfam" id="PF00367">
    <property type="entry name" value="PTS_EIIB"/>
    <property type="match status" value="1"/>
</dbReference>
<feature type="transmembrane region" description="Helical" evidence="12">
    <location>
        <begin position="428"/>
        <end position="451"/>
    </location>
</feature>
<dbReference type="InterPro" id="IPR013013">
    <property type="entry name" value="PTS_EIIC_1"/>
</dbReference>
<dbReference type="eggNOG" id="COG1264">
    <property type="taxonomic scope" value="Bacteria"/>
</dbReference>
<keyword evidence="5" id="KW-0808">Transferase</keyword>
<protein>
    <submittedName>
        <fullName evidence="16">PTD system beta-glucoside-specific transporter subunit EIIBCA</fullName>
    </submittedName>
</protein>
<keyword evidence="4" id="KW-0762">Sugar transport</keyword>
<keyword evidence="8" id="KW-0418">Kinase</keyword>
<dbReference type="PATRIC" id="fig|1423806.3.peg.1510"/>
<keyword evidence="9 12" id="KW-1133">Transmembrane helix</keyword>
<keyword evidence="10 12" id="KW-0472">Membrane</keyword>
<accession>A0A0R2DQD5</accession>
<dbReference type="InterPro" id="IPR011055">
    <property type="entry name" value="Dup_hybrid_motif"/>
</dbReference>